<evidence type="ECO:0000313" key="2">
    <source>
        <dbReference type="Proteomes" id="UP000027586"/>
    </source>
</evidence>
<dbReference type="InterPro" id="IPR012337">
    <property type="entry name" value="RNaseH-like_sf"/>
</dbReference>
<organism evidence="1 2">
    <name type="scientific">Lichtheimia corymbifera JMRC:FSU:9682</name>
    <dbReference type="NCBI Taxonomy" id="1263082"/>
    <lineage>
        <taxon>Eukaryota</taxon>
        <taxon>Fungi</taxon>
        <taxon>Fungi incertae sedis</taxon>
        <taxon>Mucoromycota</taxon>
        <taxon>Mucoromycotina</taxon>
        <taxon>Mucoromycetes</taxon>
        <taxon>Mucorales</taxon>
        <taxon>Lichtheimiaceae</taxon>
        <taxon>Lichtheimia</taxon>
    </lineage>
</organism>
<dbReference type="InterPro" id="IPR036397">
    <property type="entry name" value="RNaseH_sf"/>
</dbReference>
<protein>
    <submittedName>
        <fullName evidence="1">Uncharacterized protein</fullName>
    </submittedName>
</protein>
<name>A0A068SGN0_9FUNG</name>
<accession>A0A068SGN0</accession>
<dbReference type="EMBL" id="CBTN010000119">
    <property type="protein sequence ID" value="CDH60977.1"/>
    <property type="molecule type" value="Genomic_DNA"/>
</dbReference>
<proteinExistence type="predicted"/>
<dbReference type="SUPFAM" id="SSF53098">
    <property type="entry name" value="Ribonuclease H-like"/>
    <property type="match status" value="1"/>
</dbReference>
<dbReference type="OrthoDB" id="10252740at2759"/>
<dbReference type="Gene3D" id="3.30.420.10">
    <property type="entry name" value="Ribonuclease H-like superfamily/Ribonuclease H"/>
    <property type="match status" value="1"/>
</dbReference>
<dbReference type="Proteomes" id="UP000027586">
    <property type="component" value="Unassembled WGS sequence"/>
</dbReference>
<comment type="caution">
    <text evidence="1">The sequence shown here is derived from an EMBL/GenBank/DDBJ whole genome shotgun (WGS) entry which is preliminary data.</text>
</comment>
<dbReference type="VEuPathDB" id="FungiDB:LCOR_11752.1"/>
<dbReference type="AlphaFoldDB" id="A0A068SGN0"/>
<reference evidence="1" key="1">
    <citation type="submission" date="2013-08" db="EMBL/GenBank/DDBJ databases">
        <title>Gene expansion shapes genome architecture in the human pathogen Lichtheimia corymbifera: an evolutionary genomics analysis in the ancient terrestrial Mucorales (Mucoromycotina).</title>
        <authorList>
            <person name="Schwartze V.U."/>
            <person name="Winter S."/>
            <person name="Shelest E."/>
            <person name="Marcet-Houben M."/>
            <person name="Horn F."/>
            <person name="Wehner S."/>
            <person name="Hoffmann K."/>
            <person name="Riege K."/>
            <person name="Sammeth M."/>
            <person name="Nowrousian M."/>
            <person name="Valiante V."/>
            <person name="Linde J."/>
            <person name="Jacobsen I.D."/>
            <person name="Marz M."/>
            <person name="Brakhage A.A."/>
            <person name="Gabaldon T."/>
            <person name="Bocker S."/>
            <person name="Voigt K."/>
        </authorList>
    </citation>
    <scope>NUCLEOTIDE SEQUENCE [LARGE SCALE GENOMIC DNA]</scope>
    <source>
        <strain evidence="1">FSU 9682</strain>
    </source>
</reference>
<dbReference type="GO" id="GO:0003676">
    <property type="term" value="F:nucleic acid binding"/>
    <property type="evidence" value="ECO:0007669"/>
    <property type="project" value="InterPro"/>
</dbReference>
<evidence type="ECO:0000313" key="1">
    <source>
        <dbReference type="EMBL" id="CDH60977.1"/>
    </source>
</evidence>
<sequence>MGDEMILDMVITELIRFNGINRSGHTSYRNSISIKICKRWGKWIDTWRISTAIMCIPVYSLVSSKKKECLPRLRTADEQQKTVRRKHYYSSITFVDVQKRHHTRFFPVGSQNADRRGNYQVGAVVDAL</sequence>
<keyword evidence="2" id="KW-1185">Reference proteome</keyword>
<gene>
    <name evidence="1" type="ORF">LCOR_11752.1</name>
</gene>